<keyword evidence="2" id="KW-1185">Reference proteome</keyword>
<reference evidence="1 2" key="1">
    <citation type="journal article" date="2021" name="BMC Biol.">
        <title>Horizontally acquired antibacterial genes associated with adaptive radiation of ladybird beetles.</title>
        <authorList>
            <person name="Li H.S."/>
            <person name="Tang X.F."/>
            <person name="Huang Y.H."/>
            <person name="Xu Z.Y."/>
            <person name="Chen M.L."/>
            <person name="Du X.Y."/>
            <person name="Qiu B.Y."/>
            <person name="Chen P.T."/>
            <person name="Zhang W."/>
            <person name="Slipinski A."/>
            <person name="Escalona H.E."/>
            <person name="Waterhouse R.M."/>
            <person name="Zwick A."/>
            <person name="Pang H."/>
        </authorList>
    </citation>
    <scope>NUCLEOTIDE SEQUENCE [LARGE SCALE GENOMIC DNA]</scope>
    <source>
        <strain evidence="1">SYSU2018</strain>
    </source>
</reference>
<dbReference type="EMBL" id="JABFTP020000001">
    <property type="protein sequence ID" value="KAL3265755.1"/>
    <property type="molecule type" value="Genomic_DNA"/>
</dbReference>
<dbReference type="Proteomes" id="UP001516400">
    <property type="component" value="Unassembled WGS sequence"/>
</dbReference>
<organism evidence="1 2">
    <name type="scientific">Cryptolaemus montrouzieri</name>
    <dbReference type="NCBI Taxonomy" id="559131"/>
    <lineage>
        <taxon>Eukaryota</taxon>
        <taxon>Metazoa</taxon>
        <taxon>Ecdysozoa</taxon>
        <taxon>Arthropoda</taxon>
        <taxon>Hexapoda</taxon>
        <taxon>Insecta</taxon>
        <taxon>Pterygota</taxon>
        <taxon>Neoptera</taxon>
        <taxon>Endopterygota</taxon>
        <taxon>Coleoptera</taxon>
        <taxon>Polyphaga</taxon>
        <taxon>Cucujiformia</taxon>
        <taxon>Coccinelloidea</taxon>
        <taxon>Coccinellidae</taxon>
        <taxon>Scymninae</taxon>
        <taxon>Scymnini</taxon>
        <taxon>Cryptolaemus</taxon>
    </lineage>
</organism>
<sequence length="111" mass="12615">MDEILSRRLEQISTLAEASDLVYAAAVSVCEMNDVQLSKSNSKPQSEPPWKTRLKGKVIKISKKIGILHTYLNTAEPSRKLLKWVREVASEFAVKVEDPTFKQKITTIYIH</sequence>
<evidence type="ECO:0000313" key="2">
    <source>
        <dbReference type="Proteomes" id="UP001516400"/>
    </source>
</evidence>
<evidence type="ECO:0000313" key="1">
    <source>
        <dbReference type="EMBL" id="KAL3265755.1"/>
    </source>
</evidence>
<dbReference type="AlphaFoldDB" id="A0ABD2MHE9"/>
<proteinExistence type="predicted"/>
<accession>A0ABD2MHE9</accession>
<comment type="caution">
    <text evidence="1">The sequence shown here is derived from an EMBL/GenBank/DDBJ whole genome shotgun (WGS) entry which is preliminary data.</text>
</comment>
<name>A0ABD2MHE9_9CUCU</name>
<protein>
    <submittedName>
        <fullName evidence="1">Uncharacterized protein</fullName>
    </submittedName>
</protein>
<gene>
    <name evidence="1" type="ORF">HHI36_009956</name>
</gene>